<sequence length="53" mass="5770">MIRQKDQDTTDDESVTPRTVELEVICSVCGLLAGHYTQLSPSEARSAISLTGF</sequence>
<dbReference type="AlphaFoldDB" id="A0A382W560"/>
<name>A0A382W560_9ZZZZ</name>
<proteinExistence type="predicted"/>
<dbReference type="EMBL" id="UINC01156685">
    <property type="protein sequence ID" value="SVD53248.1"/>
    <property type="molecule type" value="Genomic_DNA"/>
</dbReference>
<evidence type="ECO:0000313" key="1">
    <source>
        <dbReference type="EMBL" id="SVD53248.1"/>
    </source>
</evidence>
<organism evidence="1">
    <name type="scientific">marine metagenome</name>
    <dbReference type="NCBI Taxonomy" id="408172"/>
    <lineage>
        <taxon>unclassified sequences</taxon>
        <taxon>metagenomes</taxon>
        <taxon>ecological metagenomes</taxon>
    </lineage>
</organism>
<reference evidence="1" key="1">
    <citation type="submission" date="2018-05" db="EMBL/GenBank/DDBJ databases">
        <authorList>
            <person name="Lanie J.A."/>
            <person name="Ng W.-L."/>
            <person name="Kazmierczak K.M."/>
            <person name="Andrzejewski T.M."/>
            <person name="Davidsen T.M."/>
            <person name="Wayne K.J."/>
            <person name="Tettelin H."/>
            <person name="Glass J.I."/>
            <person name="Rusch D."/>
            <person name="Podicherti R."/>
            <person name="Tsui H.-C.T."/>
            <person name="Winkler M.E."/>
        </authorList>
    </citation>
    <scope>NUCLEOTIDE SEQUENCE</scope>
</reference>
<protein>
    <submittedName>
        <fullName evidence="1">Uncharacterized protein</fullName>
    </submittedName>
</protein>
<accession>A0A382W560</accession>
<gene>
    <name evidence="1" type="ORF">METZ01_LOCUS406102</name>
</gene>